<reference evidence="1" key="1">
    <citation type="journal article" date="2020" name="bioRxiv">
        <title>Chromosome-level reference genome of the European wasp spider Argiope bruennichi: a resource for studies on range expansion and evolutionary adaptation.</title>
        <authorList>
            <person name="Sheffer M.M."/>
            <person name="Hoppe A."/>
            <person name="Krehenwinkel H."/>
            <person name="Uhl G."/>
            <person name="Kuss A.W."/>
            <person name="Jensen L."/>
            <person name="Jensen C."/>
            <person name="Gillespie R.G."/>
            <person name="Hoff K.J."/>
            <person name="Prost S."/>
        </authorList>
    </citation>
    <scope>NUCLEOTIDE SEQUENCE</scope>
</reference>
<reference evidence="1" key="2">
    <citation type="submission" date="2020-06" db="EMBL/GenBank/DDBJ databases">
        <authorList>
            <person name="Sheffer M."/>
        </authorList>
    </citation>
    <scope>NUCLEOTIDE SEQUENCE</scope>
</reference>
<name>A0A8T0EB72_ARGBR</name>
<organism evidence="1 2">
    <name type="scientific">Argiope bruennichi</name>
    <name type="common">Wasp spider</name>
    <name type="synonym">Aranea bruennichi</name>
    <dbReference type="NCBI Taxonomy" id="94029"/>
    <lineage>
        <taxon>Eukaryota</taxon>
        <taxon>Metazoa</taxon>
        <taxon>Ecdysozoa</taxon>
        <taxon>Arthropoda</taxon>
        <taxon>Chelicerata</taxon>
        <taxon>Arachnida</taxon>
        <taxon>Araneae</taxon>
        <taxon>Araneomorphae</taxon>
        <taxon>Entelegynae</taxon>
        <taxon>Araneoidea</taxon>
        <taxon>Araneidae</taxon>
        <taxon>Argiope</taxon>
    </lineage>
</organism>
<comment type="caution">
    <text evidence="1">The sequence shown here is derived from an EMBL/GenBank/DDBJ whole genome shotgun (WGS) entry which is preliminary data.</text>
</comment>
<proteinExistence type="predicted"/>
<dbReference type="EMBL" id="JABXBU010002228">
    <property type="protein sequence ID" value="KAF8769893.1"/>
    <property type="molecule type" value="Genomic_DNA"/>
</dbReference>
<accession>A0A8T0EB72</accession>
<evidence type="ECO:0000313" key="1">
    <source>
        <dbReference type="EMBL" id="KAF8769893.1"/>
    </source>
</evidence>
<protein>
    <submittedName>
        <fullName evidence="1">Uncharacterized protein</fullName>
    </submittedName>
</protein>
<evidence type="ECO:0000313" key="2">
    <source>
        <dbReference type="Proteomes" id="UP000807504"/>
    </source>
</evidence>
<dbReference type="AlphaFoldDB" id="A0A8T0EB72"/>
<gene>
    <name evidence="1" type="ORF">HNY73_017488</name>
</gene>
<keyword evidence="2" id="KW-1185">Reference proteome</keyword>
<sequence length="128" mass="14337">MRLEMVCDTTAIPIPDCIVERVTVGPQRLRHDPLASSSFWSLQTQYTTRGSISYPLPSTCSDGSIPERSTFQATRCVGQLVDFKPMMTPLSNSLNCEKLHLTRLPGILTLPDQVAMLNKFAIWRDKVP</sequence>
<dbReference type="Proteomes" id="UP000807504">
    <property type="component" value="Unassembled WGS sequence"/>
</dbReference>